<feature type="compositionally biased region" description="Polar residues" evidence="1">
    <location>
        <begin position="1"/>
        <end position="20"/>
    </location>
</feature>
<dbReference type="Proteomes" id="UP001497497">
    <property type="component" value="Unassembled WGS sequence"/>
</dbReference>
<dbReference type="InterPro" id="IPR019956">
    <property type="entry name" value="Ubiquitin_dom"/>
</dbReference>
<reference evidence="3 4" key="1">
    <citation type="submission" date="2024-04" db="EMBL/GenBank/DDBJ databases">
        <authorList>
            <consortium name="Genoscope - CEA"/>
            <person name="William W."/>
        </authorList>
    </citation>
    <scope>NUCLEOTIDE SEQUENCE [LARGE SCALE GENOMIC DNA]</scope>
</reference>
<name>A0AAV2IGN8_LYMST</name>
<evidence type="ECO:0000313" key="4">
    <source>
        <dbReference type="Proteomes" id="UP001497497"/>
    </source>
</evidence>
<dbReference type="SUPFAM" id="SSF54236">
    <property type="entry name" value="Ubiquitin-like"/>
    <property type="match status" value="1"/>
</dbReference>
<dbReference type="SMART" id="SM00213">
    <property type="entry name" value="UBQ"/>
    <property type="match status" value="1"/>
</dbReference>
<feature type="region of interest" description="Disordered" evidence="1">
    <location>
        <begin position="37"/>
        <end position="96"/>
    </location>
</feature>
<dbReference type="InterPro" id="IPR029071">
    <property type="entry name" value="Ubiquitin-like_domsf"/>
</dbReference>
<dbReference type="PANTHER" id="PTHR10666">
    <property type="entry name" value="UBIQUITIN"/>
    <property type="match status" value="1"/>
</dbReference>
<feature type="region of interest" description="Disordered" evidence="1">
    <location>
        <begin position="1"/>
        <end position="25"/>
    </location>
</feature>
<dbReference type="Pfam" id="PF00240">
    <property type="entry name" value="ubiquitin"/>
    <property type="match status" value="1"/>
</dbReference>
<feature type="domain" description="Ubiquitin-like" evidence="2">
    <location>
        <begin position="110"/>
        <end position="186"/>
    </location>
</feature>
<dbReference type="Gene3D" id="3.10.20.90">
    <property type="entry name" value="Phosphatidylinositol 3-kinase Catalytic Subunit, Chain A, domain 1"/>
    <property type="match status" value="1"/>
</dbReference>
<organism evidence="3 4">
    <name type="scientific">Lymnaea stagnalis</name>
    <name type="common">Great pond snail</name>
    <name type="synonym">Helix stagnalis</name>
    <dbReference type="NCBI Taxonomy" id="6523"/>
    <lineage>
        <taxon>Eukaryota</taxon>
        <taxon>Metazoa</taxon>
        <taxon>Spiralia</taxon>
        <taxon>Lophotrochozoa</taxon>
        <taxon>Mollusca</taxon>
        <taxon>Gastropoda</taxon>
        <taxon>Heterobranchia</taxon>
        <taxon>Euthyneura</taxon>
        <taxon>Panpulmonata</taxon>
        <taxon>Hygrophila</taxon>
        <taxon>Lymnaeoidea</taxon>
        <taxon>Lymnaeidae</taxon>
        <taxon>Lymnaea</taxon>
    </lineage>
</organism>
<feature type="compositionally biased region" description="Low complexity" evidence="1">
    <location>
        <begin position="37"/>
        <end position="51"/>
    </location>
</feature>
<gene>
    <name evidence="3" type="ORF">GSLYS_00017386001</name>
</gene>
<evidence type="ECO:0000313" key="3">
    <source>
        <dbReference type="EMBL" id="CAL1543873.1"/>
    </source>
</evidence>
<evidence type="ECO:0000256" key="1">
    <source>
        <dbReference type="SAM" id="MobiDB-lite"/>
    </source>
</evidence>
<dbReference type="PROSITE" id="PS50053">
    <property type="entry name" value="UBIQUITIN_2"/>
    <property type="match status" value="1"/>
</dbReference>
<sequence length="188" mass="19929">MSDQGSSMYVAGSSDSGVSDTSWTNSSIVSNVSSVSSAASDATITASPASSVDHPQQTPGVDQIQHGPQEASGSLDSGISSMRSGQDQSLPQQHAVAGNRTQEWINNSQFNVFVKTLNGDTLTVQTNADETVASFKAKVDEATGVVGSQQRLTTLEGRDLKDRDRLRDYNIGRDSTLRCLGRLRGGYI</sequence>
<protein>
    <recommendedName>
        <fullName evidence="2">Ubiquitin-like domain-containing protein</fullName>
    </recommendedName>
</protein>
<keyword evidence="4" id="KW-1185">Reference proteome</keyword>
<dbReference type="InterPro" id="IPR000626">
    <property type="entry name" value="Ubiquitin-like_dom"/>
</dbReference>
<proteinExistence type="predicted"/>
<feature type="compositionally biased region" description="Polar residues" evidence="1">
    <location>
        <begin position="71"/>
        <end position="92"/>
    </location>
</feature>
<dbReference type="EMBL" id="CAXITT010000581">
    <property type="protein sequence ID" value="CAL1543873.1"/>
    <property type="molecule type" value="Genomic_DNA"/>
</dbReference>
<dbReference type="CDD" id="cd17039">
    <property type="entry name" value="Ubl_ubiquitin_like"/>
    <property type="match status" value="1"/>
</dbReference>
<dbReference type="PRINTS" id="PR00348">
    <property type="entry name" value="UBIQUITIN"/>
</dbReference>
<comment type="caution">
    <text evidence="3">The sequence shown here is derived from an EMBL/GenBank/DDBJ whole genome shotgun (WGS) entry which is preliminary data.</text>
</comment>
<dbReference type="InterPro" id="IPR050158">
    <property type="entry name" value="Ubiquitin_ubiquitin-like"/>
</dbReference>
<dbReference type="AlphaFoldDB" id="A0AAV2IGN8"/>
<accession>A0AAV2IGN8</accession>
<evidence type="ECO:0000259" key="2">
    <source>
        <dbReference type="PROSITE" id="PS50053"/>
    </source>
</evidence>